<gene>
    <name evidence="3" type="ORF">HNR10_002591</name>
</gene>
<protein>
    <submittedName>
        <fullName evidence="3">Uncharacterized protein</fullName>
    </submittedName>
</protein>
<feature type="compositionally biased region" description="Low complexity" evidence="2">
    <location>
        <begin position="402"/>
        <end position="415"/>
    </location>
</feature>
<evidence type="ECO:0000313" key="4">
    <source>
        <dbReference type="Proteomes" id="UP000572051"/>
    </source>
</evidence>
<sequence>MSWEGIDHALNRVRGEADRISLNLTDLDQHVGHRLLRGAKLTGRTLARWEHASRHVHSLWTVHGAFRSVVESATELHAQGRDAQRELTFLLTGESVRLPREVPLAERGLLDEDTERISLAEAIARMSADYEEVTEVVSVAETAWDALHPRLTELDAMWQEIRTLSDMVELGDTEHEALRSELELVGDVVRCDPLSLFEDGRVDTSSLERMRGRLERTRGELRDALRMRDSYDESVERLSSAVDDVETVLRRARELRIQVVRKISSPEAVEVPDPVPALRTRLKGMDVLRTEGRWRELGALLGELQRAVHTAADDARDREANLTGLLERRAELRGRLDAYRARAVRLGFAEEDRLTELHREAHWGLWSAPCDLRRATVALSAYQRTLVELSGTEPAQNRTTPGAAASDGESDGGVT</sequence>
<keyword evidence="1" id="KW-0175">Coiled coil</keyword>
<evidence type="ECO:0000313" key="3">
    <source>
        <dbReference type="EMBL" id="NYJ34710.1"/>
    </source>
</evidence>
<reference evidence="3 4" key="1">
    <citation type="submission" date="2020-07" db="EMBL/GenBank/DDBJ databases">
        <title>Sequencing the genomes of 1000 actinobacteria strains.</title>
        <authorList>
            <person name="Klenk H.-P."/>
        </authorList>
    </citation>
    <scope>NUCLEOTIDE SEQUENCE [LARGE SCALE GENOMIC DNA]</scope>
    <source>
        <strain evidence="3 4">DSM 44442</strain>
    </source>
</reference>
<feature type="region of interest" description="Disordered" evidence="2">
    <location>
        <begin position="390"/>
        <end position="415"/>
    </location>
</feature>
<evidence type="ECO:0000256" key="2">
    <source>
        <dbReference type="SAM" id="MobiDB-lite"/>
    </source>
</evidence>
<dbReference type="RefSeq" id="WP_179823457.1">
    <property type="nucleotide sequence ID" value="NZ_JACCFS010000001.1"/>
</dbReference>
<comment type="caution">
    <text evidence="3">The sequence shown here is derived from an EMBL/GenBank/DDBJ whole genome shotgun (WGS) entry which is preliminary data.</text>
</comment>
<dbReference type="EMBL" id="JACCFS010000001">
    <property type="protein sequence ID" value="NYJ34710.1"/>
    <property type="molecule type" value="Genomic_DNA"/>
</dbReference>
<proteinExistence type="predicted"/>
<keyword evidence="4" id="KW-1185">Reference proteome</keyword>
<evidence type="ECO:0000256" key="1">
    <source>
        <dbReference type="SAM" id="Coils"/>
    </source>
</evidence>
<dbReference type="Proteomes" id="UP000572051">
    <property type="component" value="Unassembled WGS sequence"/>
</dbReference>
<name>A0A7Z0JAS1_9ACTN</name>
<dbReference type="AlphaFoldDB" id="A0A7Z0JAS1"/>
<accession>A0A7Z0JAS1</accession>
<organism evidence="3 4">
    <name type="scientific">Nocardiopsis aegyptia</name>
    <dbReference type="NCBI Taxonomy" id="220378"/>
    <lineage>
        <taxon>Bacteria</taxon>
        <taxon>Bacillati</taxon>
        <taxon>Actinomycetota</taxon>
        <taxon>Actinomycetes</taxon>
        <taxon>Streptosporangiales</taxon>
        <taxon>Nocardiopsidaceae</taxon>
        <taxon>Nocardiopsis</taxon>
    </lineage>
</organism>
<feature type="coiled-coil region" evidence="1">
    <location>
        <begin position="207"/>
        <end position="255"/>
    </location>
</feature>